<organism evidence="1 2">
    <name type="scientific">Hibiscus sabdariffa</name>
    <name type="common">roselle</name>
    <dbReference type="NCBI Taxonomy" id="183260"/>
    <lineage>
        <taxon>Eukaryota</taxon>
        <taxon>Viridiplantae</taxon>
        <taxon>Streptophyta</taxon>
        <taxon>Embryophyta</taxon>
        <taxon>Tracheophyta</taxon>
        <taxon>Spermatophyta</taxon>
        <taxon>Magnoliopsida</taxon>
        <taxon>eudicotyledons</taxon>
        <taxon>Gunneridae</taxon>
        <taxon>Pentapetalae</taxon>
        <taxon>rosids</taxon>
        <taxon>malvids</taxon>
        <taxon>Malvales</taxon>
        <taxon>Malvaceae</taxon>
        <taxon>Malvoideae</taxon>
        <taxon>Hibiscus</taxon>
    </lineage>
</organism>
<evidence type="ECO:0000313" key="2">
    <source>
        <dbReference type="Proteomes" id="UP001396334"/>
    </source>
</evidence>
<sequence>MILATCTSSIKHDVGTICNDIALQHQPNEYMTSLRAIPNLLMLRLAGGKESASTYKVIIVSRKKPYILVIPIQN</sequence>
<reference evidence="1 2" key="1">
    <citation type="journal article" date="2024" name="G3 (Bethesda)">
        <title>Genome assembly of Hibiscus sabdariffa L. provides insights into metabolisms of medicinal natural products.</title>
        <authorList>
            <person name="Kim T."/>
        </authorList>
    </citation>
    <scope>NUCLEOTIDE SEQUENCE [LARGE SCALE GENOMIC DNA]</scope>
    <source>
        <strain evidence="1">TK-2024</strain>
        <tissue evidence="1">Old leaves</tissue>
    </source>
</reference>
<dbReference type="EMBL" id="JBBPBN010000008">
    <property type="protein sequence ID" value="KAK9033172.1"/>
    <property type="molecule type" value="Genomic_DNA"/>
</dbReference>
<dbReference type="Gene3D" id="3.40.50.970">
    <property type="match status" value="1"/>
</dbReference>
<gene>
    <name evidence="1" type="ORF">V6N11_018209</name>
</gene>
<protein>
    <submittedName>
        <fullName evidence="1">Uncharacterized protein</fullName>
    </submittedName>
</protein>
<keyword evidence="2" id="KW-1185">Reference proteome</keyword>
<dbReference type="InterPro" id="IPR029061">
    <property type="entry name" value="THDP-binding"/>
</dbReference>
<dbReference type="SUPFAM" id="SSF52518">
    <property type="entry name" value="Thiamin diphosphate-binding fold (THDP-binding)"/>
    <property type="match status" value="1"/>
</dbReference>
<evidence type="ECO:0000313" key="1">
    <source>
        <dbReference type="EMBL" id="KAK9033172.1"/>
    </source>
</evidence>
<dbReference type="Proteomes" id="UP001396334">
    <property type="component" value="Unassembled WGS sequence"/>
</dbReference>
<name>A0ABR2T7L4_9ROSI</name>
<proteinExistence type="predicted"/>
<accession>A0ABR2T7L4</accession>
<comment type="caution">
    <text evidence="1">The sequence shown here is derived from an EMBL/GenBank/DDBJ whole genome shotgun (WGS) entry which is preliminary data.</text>
</comment>